<evidence type="ECO:0000313" key="3">
    <source>
        <dbReference type="Proteomes" id="UP000187203"/>
    </source>
</evidence>
<organism evidence="2 3">
    <name type="scientific">Corchorus olitorius</name>
    <dbReference type="NCBI Taxonomy" id="93759"/>
    <lineage>
        <taxon>Eukaryota</taxon>
        <taxon>Viridiplantae</taxon>
        <taxon>Streptophyta</taxon>
        <taxon>Embryophyta</taxon>
        <taxon>Tracheophyta</taxon>
        <taxon>Spermatophyta</taxon>
        <taxon>Magnoliopsida</taxon>
        <taxon>eudicotyledons</taxon>
        <taxon>Gunneridae</taxon>
        <taxon>Pentapetalae</taxon>
        <taxon>rosids</taxon>
        <taxon>malvids</taxon>
        <taxon>Malvales</taxon>
        <taxon>Malvaceae</taxon>
        <taxon>Grewioideae</taxon>
        <taxon>Apeibeae</taxon>
        <taxon>Corchorus</taxon>
    </lineage>
</organism>
<protein>
    <submittedName>
        <fullName evidence="2">Uncharacterized protein</fullName>
    </submittedName>
</protein>
<feature type="region of interest" description="Disordered" evidence="1">
    <location>
        <begin position="108"/>
        <end position="198"/>
    </location>
</feature>
<proteinExistence type="predicted"/>
<feature type="compositionally biased region" description="Basic and acidic residues" evidence="1">
    <location>
        <begin position="147"/>
        <end position="198"/>
    </location>
</feature>
<reference evidence="3" key="1">
    <citation type="submission" date="2013-09" db="EMBL/GenBank/DDBJ databases">
        <title>Corchorus olitorius genome sequencing.</title>
        <authorList>
            <person name="Alam M."/>
            <person name="Haque M.S."/>
            <person name="Islam M.S."/>
            <person name="Emdad E.M."/>
            <person name="Islam M.M."/>
            <person name="Ahmed B."/>
            <person name="Halim A."/>
            <person name="Hossen Q.M.M."/>
            <person name="Hossain M.Z."/>
            <person name="Ahmed R."/>
            <person name="Khan M.M."/>
            <person name="Islam R."/>
            <person name="Rashid M.M."/>
            <person name="Khan S.A."/>
            <person name="Rahman M.S."/>
            <person name="Alam M."/>
            <person name="Yahiya A.S."/>
            <person name="Khan M.S."/>
            <person name="Azam M.S."/>
            <person name="Haque T."/>
            <person name="Lashkar M.Z.H."/>
            <person name="Akhand A.I."/>
            <person name="Morshed G."/>
            <person name="Roy S."/>
            <person name="Uddin K.S."/>
            <person name="Rabeya T."/>
            <person name="Hossain A.S."/>
            <person name="Chowdhury A."/>
            <person name="Snigdha A.R."/>
            <person name="Mortoza M.S."/>
            <person name="Matin S.A."/>
            <person name="Hoque S.M.E."/>
            <person name="Islam M.K."/>
            <person name="Roy D.K."/>
            <person name="Haider R."/>
            <person name="Moosa M.M."/>
            <person name="Elias S.M."/>
            <person name="Hasan A.M."/>
            <person name="Jahan S."/>
            <person name="Shafiuddin M."/>
            <person name="Mahmood N."/>
            <person name="Shommy N.S."/>
        </authorList>
    </citation>
    <scope>NUCLEOTIDE SEQUENCE [LARGE SCALE GENOMIC DNA]</scope>
    <source>
        <strain evidence="3">cv. O-4</strain>
    </source>
</reference>
<name>A0A1R3L4K8_9ROSI</name>
<keyword evidence="3" id="KW-1185">Reference proteome</keyword>
<gene>
    <name evidence="2" type="ORF">COLO4_00133</name>
</gene>
<evidence type="ECO:0000256" key="1">
    <source>
        <dbReference type="SAM" id="MobiDB-lite"/>
    </source>
</evidence>
<dbReference type="EMBL" id="AWUE01000884">
    <property type="protein sequence ID" value="OMP14248.1"/>
    <property type="molecule type" value="Genomic_DNA"/>
</dbReference>
<dbReference type="Proteomes" id="UP000187203">
    <property type="component" value="Unassembled WGS sequence"/>
</dbReference>
<sequence length="240" mass="27657">ERDDAVGERRCDDFPAGLEDVLRDSHVQHLFVRPDAIEGDHVEQRRIDRLAHHRGPDDARPQPFPFRRDLHLRQRVAVGKAAAPECDERPRHDARRVAEHVVQALLITGHERRYRQRQHDQRHERREDQRSKTRPHHAPVASVAVHLGEDVAKDVRDREEQHARAKCDRPEDRQRDLRRLGRTDQVRAQQHRDEGGHDEVVIAEVARRTLDGHGGGSSVVVVIPEVWDRAALGCAHSEVL</sequence>
<comment type="caution">
    <text evidence="2">The sequence shown here is derived from an EMBL/GenBank/DDBJ whole genome shotgun (WGS) entry which is preliminary data.</text>
</comment>
<evidence type="ECO:0000313" key="2">
    <source>
        <dbReference type="EMBL" id="OMP14248.1"/>
    </source>
</evidence>
<dbReference type="AlphaFoldDB" id="A0A1R3L4K8"/>
<feature type="compositionally biased region" description="Basic and acidic residues" evidence="1">
    <location>
        <begin position="117"/>
        <end position="131"/>
    </location>
</feature>
<feature type="non-terminal residue" evidence="2">
    <location>
        <position position="240"/>
    </location>
</feature>
<accession>A0A1R3L4K8</accession>
<feature type="non-terminal residue" evidence="2">
    <location>
        <position position="1"/>
    </location>
</feature>